<dbReference type="InterPro" id="IPR018659">
    <property type="entry name" value="DUF2090"/>
</dbReference>
<proteinExistence type="predicted"/>
<feature type="non-terminal residue" evidence="2">
    <location>
        <position position="1"/>
    </location>
</feature>
<dbReference type="Proteomes" id="UP000282378">
    <property type="component" value="Unassembled WGS sequence"/>
</dbReference>
<dbReference type="EMBL" id="RBNL01002049">
    <property type="protein sequence ID" value="RML82011.1"/>
    <property type="molecule type" value="Genomic_DNA"/>
</dbReference>
<reference evidence="2 3" key="1">
    <citation type="submission" date="2018-08" db="EMBL/GenBank/DDBJ databases">
        <title>Recombination of ecologically and evolutionarily significant loci maintains genetic cohesion in the Pseudomonas syringae species complex.</title>
        <authorList>
            <person name="Dillon M."/>
            <person name="Thakur S."/>
            <person name="Almeida R.N.D."/>
            <person name="Weir B.S."/>
            <person name="Guttman D.S."/>
        </authorList>
    </citation>
    <scope>NUCLEOTIDE SEQUENCE [LARGE SCALE GENOMIC DNA]</scope>
    <source>
        <strain evidence="2 3">88_10</strain>
    </source>
</reference>
<feature type="domain" description="DUF2090" evidence="1">
    <location>
        <begin position="2"/>
        <end position="41"/>
    </location>
</feature>
<organism evidence="2 3">
    <name type="scientific">Pseudomonas syringae pv. maculicola</name>
    <dbReference type="NCBI Taxonomy" id="59511"/>
    <lineage>
        <taxon>Bacteria</taxon>
        <taxon>Pseudomonadati</taxon>
        <taxon>Pseudomonadota</taxon>
        <taxon>Gammaproteobacteria</taxon>
        <taxon>Pseudomonadales</taxon>
        <taxon>Pseudomonadaceae</taxon>
        <taxon>Pseudomonas</taxon>
    </lineage>
</organism>
<dbReference type="AlphaFoldDB" id="A0A3M2Z1P0"/>
<dbReference type="Pfam" id="PF09863">
    <property type="entry name" value="DUF2090"/>
    <property type="match status" value="1"/>
</dbReference>
<protein>
    <submittedName>
        <fullName evidence="2">IolC protein</fullName>
    </submittedName>
</protein>
<evidence type="ECO:0000313" key="2">
    <source>
        <dbReference type="EMBL" id="RML82011.1"/>
    </source>
</evidence>
<evidence type="ECO:0000259" key="1">
    <source>
        <dbReference type="Pfam" id="PF09863"/>
    </source>
</evidence>
<sequence length="41" mass="4441">FVQAVERVEADLHQRGIEADVGLLADQRFGQDSLNTATGRG</sequence>
<comment type="caution">
    <text evidence="2">The sequence shown here is derived from an EMBL/GenBank/DDBJ whole genome shotgun (WGS) entry which is preliminary data.</text>
</comment>
<accession>A0A3M2Z1P0</accession>
<gene>
    <name evidence="2" type="ORF">APX70_07545</name>
</gene>
<evidence type="ECO:0000313" key="3">
    <source>
        <dbReference type="Proteomes" id="UP000282378"/>
    </source>
</evidence>
<name>A0A3M2Z1P0_PSEYM</name>